<feature type="region of interest" description="C-terminal hotdog fold" evidence="10">
    <location>
        <begin position="2798"/>
        <end position="2942"/>
    </location>
</feature>
<dbReference type="EMBL" id="CM000914">
    <property type="protein sequence ID" value="EFG04492.2"/>
    <property type="molecule type" value="Genomic_DNA"/>
</dbReference>
<dbReference type="Pfam" id="PF16197">
    <property type="entry name" value="KAsynt_C_assoc"/>
    <property type="match status" value="1"/>
</dbReference>
<dbReference type="InterPro" id="IPR013154">
    <property type="entry name" value="ADH-like_N"/>
</dbReference>
<dbReference type="GO" id="GO:0004312">
    <property type="term" value="F:fatty acid synthase activity"/>
    <property type="evidence" value="ECO:0007669"/>
    <property type="project" value="TreeGrafter"/>
</dbReference>
<dbReference type="SMART" id="SM00822">
    <property type="entry name" value="PKS_KR"/>
    <property type="match status" value="1"/>
</dbReference>
<evidence type="ECO:0000256" key="5">
    <source>
        <dbReference type="ARBA" id="ARBA00022679"/>
    </source>
</evidence>
<geneLocation type="plasmid" evidence="15 16">
    <name>pSCL4</name>
</geneLocation>
<reference evidence="15 16" key="1">
    <citation type="journal article" date="2010" name="Genome Biol. Evol.">
        <title>The sequence of a 1.8-mb bacterial linear plasmid reveals a rich evolutionary reservoir of secondary metabolic pathways.</title>
        <authorList>
            <person name="Medema M.H."/>
            <person name="Trefzer A."/>
            <person name="Kovalchuk A."/>
            <person name="van den Berg M."/>
            <person name="Mueller U."/>
            <person name="Heijne W."/>
            <person name="Wu L."/>
            <person name="Alam M.T."/>
            <person name="Ronning C.M."/>
            <person name="Nierman W.C."/>
            <person name="Bovenberg R.A.L."/>
            <person name="Breitling R."/>
            <person name="Takano E."/>
        </authorList>
    </citation>
    <scope>NUCLEOTIDE SEQUENCE [LARGE SCALE GENOMIC DNA]</scope>
    <source>
        <strain evidence="16">ATCC 27064 / DSM 738 / JCM 4710 / NBRC 13307 / NCIMB 12785 / NRRL 3585 / VKM Ac-602</strain>
        <plasmid evidence="15">pSCL4</plasmid>
    </source>
</reference>
<dbReference type="Pfam" id="PF13602">
    <property type="entry name" value="ADH_zinc_N_2"/>
    <property type="match status" value="1"/>
</dbReference>
<evidence type="ECO:0000256" key="8">
    <source>
        <dbReference type="ARBA" id="ARBA00023268"/>
    </source>
</evidence>
<dbReference type="SMART" id="SM00825">
    <property type="entry name" value="PKS_KS"/>
    <property type="match status" value="1"/>
</dbReference>
<evidence type="ECO:0000259" key="12">
    <source>
        <dbReference type="PROSITE" id="PS50075"/>
    </source>
</evidence>
<dbReference type="Gene3D" id="3.30.559.30">
    <property type="entry name" value="Nonribosomal peptide synthetase, condensation domain"/>
    <property type="match status" value="1"/>
</dbReference>
<dbReference type="GO" id="GO:0005737">
    <property type="term" value="C:cytoplasm"/>
    <property type="evidence" value="ECO:0007669"/>
    <property type="project" value="TreeGrafter"/>
</dbReference>
<evidence type="ECO:0000256" key="6">
    <source>
        <dbReference type="ARBA" id="ARBA00022737"/>
    </source>
</evidence>
<evidence type="ECO:0000259" key="14">
    <source>
        <dbReference type="PROSITE" id="PS52019"/>
    </source>
</evidence>
<dbReference type="Gene3D" id="1.10.1200.10">
    <property type="entry name" value="ACP-like"/>
    <property type="match status" value="2"/>
</dbReference>
<dbReference type="SUPFAM" id="SSF55048">
    <property type="entry name" value="Probable ACP-binding domain of malonyl-CoA ACP transacylase"/>
    <property type="match status" value="1"/>
</dbReference>
<dbReference type="SUPFAM" id="SSF52777">
    <property type="entry name" value="CoA-dependent acyltransferases"/>
    <property type="match status" value="2"/>
</dbReference>
<dbReference type="Pfam" id="PF21089">
    <property type="entry name" value="PKS_DH_N"/>
    <property type="match status" value="1"/>
</dbReference>
<dbReference type="Pfam" id="PF00698">
    <property type="entry name" value="Acyl_transf_1"/>
    <property type="match status" value="1"/>
</dbReference>
<name>D5SKP9_STRCL</name>
<dbReference type="Gene3D" id="3.40.50.12780">
    <property type="entry name" value="N-terminal domain of ligase-like"/>
    <property type="match status" value="1"/>
</dbReference>
<dbReference type="PROSITE" id="PS00455">
    <property type="entry name" value="AMP_BINDING"/>
    <property type="match status" value="1"/>
</dbReference>
<dbReference type="PROSITE" id="PS50075">
    <property type="entry name" value="CARRIER"/>
    <property type="match status" value="2"/>
</dbReference>
<dbReference type="GO" id="GO:0031177">
    <property type="term" value="F:phosphopantetheine binding"/>
    <property type="evidence" value="ECO:0007669"/>
    <property type="project" value="InterPro"/>
</dbReference>
<dbReference type="InterPro" id="IPR032821">
    <property type="entry name" value="PKS_assoc"/>
</dbReference>
<feature type="region of interest" description="Disordered" evidence="11">
    <location>
        <begin position="2936"/>
        <end position="2960"/>
    </location>
</feature>
<feature type="region of interest" description="Disordered" evidence="11">
    <location>
        <begin position="2767"/>
        <end position="2808"/>
    </location>
</feature>
<dbReference type="SUPFAM" id="SSF47336">
    <property type="entry name" value="ACP-like"/>
    <property type="match status" value="2"/>
</dbReference>
<dbReference type="Gene3D" id="3.10.129.110">
    <property type="entry name" value="Polyketide synthase dehydratase"/>
    <property type="match status" value="1"/>
</dbReference>
<keyword evidence="8" id="KW-0511">Multifunctional enzyme</keyword>
<dbReference type="Pfam" id="PF08659">
    <property type="entry name" value="KR"/>
    <property type="match status" value="1"/>
</dbReference>
<dbReference type="InterPro" id="IPR036291">
    <property type="entry name" value="NAD(P)-bd_dom_sf"/>
</dbReference>
<feature type="region of interest" description="Disordered" evidence="11">
    <location>
        <begin position="2138"/>
        <end position="2168"/>
    </location>
</feature>
<evidence type="ECO:0000313" key="16">
    <source>
        <dbReference type="Proteomes" id="UP000002357"/>
    </source>
</evidence>
<keyword evidence="7" id="KW-0045">Antibiotic biosynthesis</keyword>
<dbReference type="Pfam" id="PF14765">
    <property type="entry name" value="PS-DH"/>
    <property type="match status" value="1"/>
</dbReference>
<dbReference type="InterPro" id="IPR023213">
    <property type="entry name" value="CAT-like_dom_sf"/>
</dbReference>
<feature type="region of interest" description="Disordered" evidence="11">
    <location>
        <begin position="599"/>
        <end position="623"/>
    </location>
</feature>
<comment type="similarity">
    <text evidence="9">In the C-terminal section; belongs to the NRP synthetase family.</text>
</comment>
<dbReference type="InterPro" id="IPR025110">
    <property type="entry name" value="AMP-bd_C"/>
</dbReference>
<dbReference type="InterPro" id="IPR010071">
    <property type="entry name" value="AA_adenyl_dom"/>
</dbReference>
<dbReference type="SUPFAM" id="SSF51735">
    <property type="entry name" value="NAD(P)-binding Rossmann-fold domains"/>
    <property type="match status" value="3"/>
</dbReference>
<proteinExistence type="inferred from homology"/>
<dbReference type="Gene3D" id="3.40.47.10">
    <property type="match status" value="1"/>
</dbReference>
<dbReference type="GO" id="GO:0017000">
    <property type="term" value="P:antibiotic biosynthetic process"/>
    <property type="evidence" value="ECO:0007669"/>
    <property type="project" value="UniProtKB-KW"/>
</dbReference>
<feature type="compositionally biased region" description="Basic and acidic residues" evidence="11">
    <location>
        <begin position="2936"/>
        <end position="2945"/>
    </location>
</feature>
<keyword evidence="5" id="KW-0808">Transferase</keyword>
<feature type="compositionally biased region" description="Gly residues" evidence="11">
    <location>
        <begin position="1107"/>
        <end position="1121"/>
    </location>
</feature>
<dbReference type="PANTHER" id="PTHR43775:SF37">
    <property type="entry name" value="SI:DKEY-61P9.11"/>
    <property type="match status" value="1"/>
</dbReference>
<dbReference type="InterPro" id="IPR000873">
    <property type="entry name" value="AMP-dep_synth/lig_dom"/>
</dbReference>
<protein>
    <submittedName>
        <fullName evidence="15">Hybrid NRPS/PKS</fullName>
    </submittedName>
</protein>
<keyword evidence="16" id="KW-1185">Reference proteome</keyword>
<dbReference type="SMART" id="SM00827">
    <property type="entry name" value="PKS_AT"/>
    <property type="match status" value="1"/>
</dbReference>
<dbReference type="Gene3D" id="3.40.50.720">
    <property type="entry name" value="NAD(P)-binding Rossmann-like Domain"/>
    <property type="match status" value="2"/>
</dbReference>
<dbReference type="InterPro" id="IPR049900">
    <property type="entry name" value="PKS_mFAS_DH"/>
</dbReference>
<evidence type="ECO:0000256" key="11">
    <source>
        <dbReference type="SAM" id="MobiDB-lite"/>
    </source>
</evidence>
<dbReference type="SMART" id="SM00829">
    <property type="entry name" value="PKS_ER"/>
    <property type="match status" value="1"/>
</dbReference>
<evidence type="ECO:0000256" key="2">
    <source>
        <dbReference type="ARBA" id="ARBA00004792"/>
    </source>
</evidence>
<evidence type="ECO:0000259" key="13">
    <source>
        <dbReference type="PROSITE" id="PS52004"/>
    </source>
</evidence>
<sequence>MLMPERVDRFPVDQRDLRWVPEGAVGACPASRLQTGVLYHNVKGDAHVYHDVLSCTVEHAPGTGCLDETAFRSALTSLVAAHPVLRTGFVVEGAGSPLHVLHPEAEIDCAFFDVRDEGPVAVERWVTAERAAPFDITVPGLLRVAVHRTGERRSVVSLSYHHALLDTRSAAALAAELLSRATGSEPAVRTEVDASPAHLALERAAERSADQRAYWADVLEGIEPTEIPLPGRPPGRPTTAEAEASVPVPPELSEGIRALAARTGVTSRSVHAAAHLALLSYVSGEPDVVTGLVADLPPETGELGFFVNILPCRLDVGRRAWQDLIQAVADAEEAARPHSRYPFALIEADAGARFCATEFAHTELPDMDPPPATGVRVTGVHLHERTDYFHLLVSVLEQPSTGRTRVTLHYPPALISSEQAEHYAELYGRLLRHAVGAPDEPAVDALGHWSEQQGLTARAATGETTRGGGTPVLAEIVRRLRSAPDTDIVQEYAGRRETAHGLAVRVSRARRALLAADAGPGRRVACFLERGADPLVALLAVWSVGASYVPIDPALPPDRQRALLALVGCAAALRSPGVPPDARVWEGPEAVLTTAPATAARVGPGPDDRPIGADGPASVPDGQNGHDDWTAELGSWTVPAPDSEAYVLFTSGSTGRPKAVSMPHRGVANLVSWQLAEPEFARPRRVSQFAALSFDVSVQEMACAAASGSTLVVIPDAVRRNPEELLGFLGHELIEVAFLPVAAVHQLTVAWEAFGITPGRLRYVVTAGEALVVTGSVRGFCQAVGAELINQYGPTETHVTLCHRLGPDPAAWPHRPPIGHAIHNTTLRILDPLGRPVPRGTPGELHIGGASVADGYADAGGTDPLTAERFTHDAAGGGRSYRTGDIVRVREEDGAVVFVGRADEQTKIRGHRVEPAEVATVLLRHPGVRHCAVRALPVGGAGLDLVAFVEPSAPGLTAEQLREHLREALPEYAVPAHVEILDRLPLTRSGKIDSRALRITARPAHEAATAAPHPVGAVEAQVLRVWEEVLGRPVTSPRLTFFAAGGNSLLLMRLYLGLRTAFGIEFPLHELFRHTTAAAFAEFVRERETATGAEAGAGTGPEAEAGTGPGTGAARGRGGHGPTHEDADVTAVHRTQDGTRPMDIAVVGMSCRFPGAPDVDAFWRLIREGTDNVTFFSEEELRGARVPGPLLADPDYVRAGRPLEHPGAFDAAFFGISPREAELTDPQARLFLELCWLALEDAGHDPARYPGQIGVFATSARDTYFRNNVLPTLGAAARQDGSVLGLQADIGNLGDYLATRVSYRLGLRGPGVTAQTACSSGLVVVHLACQSLLTGESDMALAGGVAVNAQHGSGYVHEEGSITSSDGRCRPFDAAAGGTVFGDGGGVVLLKRVADALADGDRIIAVIKGTAINNDGSDKMTYSAPGVDGQARAIARAQRIAGVDPRTIGFVEAHGTGTPLGDPIEIAALTAAFGLGPVERPFCAIGSVKGQIGHLTTAAGTAGLIKALLAVERGLIPAAVHVDEPSPHVPFAGSPFYLPREPRPWDGTRRAGVSSFGVGGTNAHAVIEQAPDRAGHLAPGAADAGGTAGSVPRDELYVLSARTITALDAQRTRLSAHLHTHDGLTPAAVAHTLARGRAAFPYRMAVAAGSTGEAAARLAAAPLPESPATGTGLPVVFAFPGQGAQYEGMGRALYKGDVTFRTEVDRCAEIIRSLTGQDVREVMFGPVAGRAAGAGPGAPWKTRWAQLALFTMEYSVARAVLAAGVAPAAMLGHSVGEYAAACVAGVFPLADALRIVEARGRLMGSTPPGAMTAVCVGEAELRELLPPELDIAAFNAPDRCAVSGAPDAVGRFEDALTVAGVAHTRLRTSHAFHSRSMDAVLDEFREVVAGTRRERPTRRMAATATGTWADPDQLTDPEYWVRQTRDPVRFMDALATVVRDLGPVVLLEAGPGRGLTAMARRTLRQGTAPGGTARWQGTARNGGTAAPGDGTAALPALAPWSPTVDAASALDVVGGLWTRGGHVDWDRCFAGRSPRRVPLPGYPFERATYWIDPPEPPPHAPLATGRPLAEGAVRDRSAIGGTATGGAAAGGTVVGGTAADRAITGGTATGRAATDRAATNGTATGGAVTDRALTCGAVTGGGAPQAPDREARGWLQTPRWSPAPLPEEPARRRARRVLALVPADGLGIGEALTARGHETVAVPWSVPTGTGPSTGGAPASAPAAPAAAAVPTRIGPGDADGLDRLLERVRDEPPFDSVVCAWGLAPADPDATLGERADAVVESFLPLLRIVAAVAQRERSAPLDVLLVTRGRHHTDPADGTEQRPELALLDGAAKVIPHEYPHVRLAEVDLDPVADPGARIAAELDGLVPNSVIAHRDGTRYALGHEPVPAPLPAPTATPTAAPVPVPVPGEAEPLWTDGGTYLITGGLGGIGLALAEDAARTAGDVRLVLTHRAPLPPRHLWRDRAADPSTPPGLRARLAALGRIAASGASVVCVRADVCDEEAMGRVRAEHGPFDGVAHCAGVPGGRLIEAMDDGHLRRVLAPKLRGTLVLDGAVADDATRWLILCSSMVAVFGGLGQADYTGASAFLDAFARARTARGRRTLSLNFDAWSEAGMAVDAARAAGGGPEVYGQHLPVDDPVFTTESVHASSVEYRGTLGRDENTAWLVRDHRAGADGLLPGSAAVEFLRAAGARRLGTERLEILGLDILAPLTVPMGTAAEFAVRLEETAPPSGQPAAAEPVPELEAALRARATSDGPWTTYAQARVRPLPAKAPVPSAPRPEHTDSTDHTDHPGSTDDTGSTGRVGASLRSGVLVFGPRWQNIRRVSRTGPREALITCELDAPFTPDTERFALHPALLDNAAGEPFWDGEHDDHLPVSYERIAVYGRLGPRVHGRVRGHEDPDPDAPAVRIDSLITDDEGRALVAISGYTLRRETSGRRRADRGGTGPDAHPTGARPNVRLVSTEPADLDSLRFVPGPRVAPGPGDVEVEVRATGLNFKEVLTATGMLDADTPDHAYGLEAAGTVTAVGAEVCGVSVGDRVMVMGAECFSRYVTVPARLAHPVPDGMAFAEAASLPVAYATAYDCLVRRARLRRGERVLIHAATGGVGLAAVQVAQRLGAEIHATAGSPEKRAYLTGLGIAKVMDSRTLDFQRETVEAGGVDVVLNSLAGDRITAGLRTLRPNGRFVEIGKRDVASGTALDLRLLEQGATFSVYYPDVYGTDFAECWAEVSALLRTGALPALPVRAFPETEVTEAFRYMSRARHIGKIVVTRPGADGTAAGRPGGGGLIPLGDGITNAIGVRAVHDAFALARPQVLVSRRGAAAREDDFLVAEQILDRRPSASAQHRPPLPYDCVTPNGATEEALAAIWSDLLGLDRVGREDRFPDLGGDSLAATQIVAAVRKRYGVRVSPADILDGRPLHALAAFIDTHRTTG</sequence>
<dbReference type="InterPro" id="IPR011032">
    <property type="entry name" value="GroES-like_sf"/>
</dbReference>
<dbReference type="InterPro" id="IPR016039">
    <property type="entry name" value="Thiolase-like"/>
</dbReference>
<comment type="caution">
    <text evidence="10">Lacks conserved residue(s) required for the propagation of feature annotation.</text>
</comment>
<dbReference type="NCBIfam" id="TIGR01733">
    <property type="entry name" value="AA-adenyl-dom"/>
    <property type="match status" value="1"/>
</dbReference>
<dbReference type="InterPro" id="IPR045851">
    <property type="entry name" value="AMP-bd_C_sf"/>
</dbReference>
<evidence type="ECO:0000256" key="1">
    <source>
        <dbReference type="ARBA" id="ARBA00001957"/>
    </source>
</evidence>
<gene>
    <name evidence="15" type="ORF">SCLAV_p1005</name>
</gene>
<dbReference type="Pfam" id="PF02801">
    <property type="entry name" value="Ketoacyl-synt_C"/>
    <property type="match status" value="1"/>
</dbReference>
<evidence type="ECO:0000256" key="4">
    <source>
        <dbReference type="ARBA" id="ARBA00022553"/>
    </source>
</evidence>
<feature type="domain" description="Carrier" evidence="12">
    <location>
        <begin position="3358"/>
        <end position="3433"/>
    </location>
</feature>
<dbReference type="GO" id="GO:0005886">
    <property type="term" value="C:plasma membrane"/>
    <property type="evidence" value="ECO:0007669"/>
    <property type="project" value="TreeGrafter"/>
</dbReference>
<dbReference type="InterPro" id="IPR014043">
    <property type="entry name" value="Acyl_transferase_dom"/>
</dbReference>
<dbReference type="InterPro" id="IPR042099">
    <property type="entry name" value="ANL_N_sf"/>
</dbReference>
<dbReference type="Gene3D" id="3.90.180.10">
    <property type="entry name" value="Medium-chain alcohol dehydrogenases, catalytic domain"/>
    <property type="match status" value="1"/>
</dbReference>
<dbReference type="Pfam" id="PF13193">
    <property type="entry name" value="AMP-binding_C"/>
    <property type="match status" value="1"/>
</dbReference>
<dbReference type="InterPro" id="IPR020843">
    <property type="entry name" value="ER"/>
</dbReference>
<feature type="domain" description="Ketosynthase family 3 (KS3)" evidence="13">
    <location>
        <begin position="1141"/>
        <end position="1569"/>
    </location>
</feature>
<organism evidence="15 16">
    <name type="scientific">Streptomyces clavuligerus</name>
    <dbReference type="NCBI Taxonomy" id="1901"/>
    <lineage>
        <taxon>Bacteria</taxon>
        <taxon>Bacillati</taxon>
        <taxon>Actinomycetota</taxon>
        <taxon>Actinomycetes</taxon>
        <taxon>Kitasatosporales</taxon>
        <taxon>Streptomycetaceae</taxon>
        <taxon>Streptomyces</taxon>
    </lineage>
</organism>
<dbReference type="CDD" id="cd05195">
    <property type="entry name" value="enoyl_red"/>
    <property type="match status" value="1"/>
</dbReference>
<keyword evidence="4" id="KW-0597">Phosphoprotein</keyword>
<dbReference type="PANTHER" id="PTHR43775">
    <property type="entry name" value="FATTY ACID SYNTHASE"/>
    <property type="match status" value="1"/>
</dbReference>
<dbReference type="Gene3D" id="3.30.70.3290">
    <property type="match status" value="1"/>
</dbReference>
<feature type="compositionally biased region" description="Low complexity" evidence="11">
    <location>
        <begin position="1092"/>
        <end position="1106"/>
    </location>
</feature>
<dbReference type="InterPro" id="IPR049552">
    <property type="entry name" value="PKS_DH_N"/>
</dbReference>
<feature type="domain" description="Carrier" evidence="12">
    <location>
        <begin position="1013"/>
        <end position="1088"/>
    </location>
</feature>
<dbReference type="eggNOG" id="COG3321">
    <property type="taxonomic scope" value="Bacteria"/>
</dbReference>
<dbReference type="InterPro" id="IPR016036">
    <property type="entry name" value="Malonyl_transacylase_ACP-bd"/>
</dbReference>
<evidence type="ECO:0000256" key="3">
    <source>
        <dbReference type="ARBA" id="ARBA00022450"/>
    </source>
</evidence>
<keyword evidence="15" id="KW-0614">Plasmid</keyword>
<dbReference type="SUPFAM" id="SSF56801">
    <property type="entry name" value="Acetyl-CoA synthetase-like"/>
    <property type="match status" value="1"/>
</dbReference>
<feature type="domain" description="PKS/mFAS DH" evidence="14">
    <location>
        <begin position="2629"/>
        <end position="2942"/>
    </location>
</feature>
<dbReference type="Pfam" id="PF00668">
    <property type="entry name" value="Condensation"/>
    <property type="match status" value="1"/>
</dbReference>
<dbReference type="InterPro" id="IPR014031">
    <property type="entry name" value="Ketoacyl_synth_C"/>
</dbReference>
<dbReference type="SUPFAM" id="SSF52151">
    <property type="entry name" value="FabD/lysophospholipase-like"/>
    <property type="match status" value="1"/>
</dbReference>
<comment type="cofactor">
    <cofactor evidence="1">
        <name>pantetheine 4'-phosphate</name>
        <dbReference type="ChEBI" id="CHEBI:47942"/>
    </cofactor>
</comment>
<dbReference type="SMART" id="SM00826">
    <property type="entry name" value="PKS_DH"/>
    <property type="match status" value="1"/>
</dbReference>
<dbReference type="InterPro" id="IPR009081">
    <property type="entry name" value="PP-bd_ACP"/>
</dbReference>
<dbReference type="FunFam" id="3.40.50.720:FF:000209">
    <property type="entry name" value="Polyketide synthase Pks12"/>
    <property type="match status" value="1"/>
</dbReference>
<dbReference type="Pfam" id="PF00501">
    <property type="entry name" value="AMP-binding"/>
    <property type="match status" value="1"/>
</dbReference>
<dbReference type="Proteomes" id="UP000002357">
    <property type="component" value="Plasmid pSCL4"/>
</dbReference>
<evidence type="ECO:0000256" key="10">
    <source>
        <dbReference type="PROSITE-ProRule" id="PRU01363"/>
    </source>
</evidence>
<dbReference type="Gene3D" id="3.40.366.10">
    <property type="entry name" value="Malonyl-Coenzyme A Acyl Carrier Protein, domain 2"/>
    <property type="match status" value="1"/>
</dbReference>
<dbReference type="GO" id="GO:0016491">
    <property type="term" value="F:oxidoreductase activity"/>
    <property type="evidence" value="ECO:0007669"/>
    <property type="project" value="InterPro"/>
</dbReference>
<dbReference type="PROSITE" id="PS52019">
    <property type="entry name" value="PKS_MFAS_DH"/>
    <property type="match status" value="1"/>
</dbReference>
<dbReference type="InterPro" id="IPR020807">
    <property type="entry name" value="PKS_DH"/>
</dbReference>
<dbReference type="GO" id="GO:0071770">
    <property type="term" value="P:DIM/DIP cell wall layer assembly"/>
    <property type="evidence" value="ECO:0007669"/>
    <property type="project" value="TreeGrafter"/>
</dbReference>
<dbReference type="InterPro" id="IPR036736">
    <property type="entry name" value="ACP-like_sf"/>
</dbReference>
<dbReference type="InterPro" id="IPR014030">
    <property type="entry name" value="Ketoacyl_synth_N"/>
</dbReference>
<dbReference type="SUPFAM" id="SSF50129">
    <property type="entry name" value="GroES-like"/>
    <property type="match status" value="1"/>
</dbReference>
<feature type="region of interest" description="Disordered" evidence="11">
    <location>
        <begin position="1092"/>
        <end position="1135"/>
    </location>
</feature>
<dbReference type="InterPro" id="IPR020841">
    <property type="entry name" value="PKS_Beta-ketoAc_synthase_dom"/>
</dbReference>
<dbReference type="InterPro" id="IPR049551">
    <property type="entry name" value="PKS_DH_C"/>
</dbReference>
<dbReference type="InterPro" id="IPR016035">
    <property type="entry name" value="Acyl_Trfase/lysoPLipase"/>
</dbReference>
<dbReference type="InterPro" id="IPR042104">
    <property type="entry name" value="PKS_dehydratase_sf"/>
</dbReference>
<keyword evidence="3" id="KW-0596">Phosphopantetheine</keyword>
<dbReference type="KEGG" id="sclf:BB341_29150"/>
<dbReference type="InterPro" id="IPR020845">
    <property type="entry name" value="AMP-binding_CS"/>
</dbReference>
<dbReference type="SUPFAM" id="SSF53901">
    <property type="entry name" value="Thiolase-like"/>
    <property type="match status" value="1"/>
</dbReference>
<dbReference type="PROSITE" id="PS00012">
    <property type="entry name" value="PHOSPHOPANTETHEINE"/>
    <property type="match status" value="1"/>
</dbReference>
<dbReference type="GO" id="GO:0006633">
    <property type="term" value="P:fatty acid biosynthetic process"/>
    <property type="evidence" value="ECO:0007669"/>
    <property type="project" value="TreeGrafter"/>
</dbReference>
<evidence type="ECO:0000313" key="15">
    <source>
        <dbReference type="EMBL" id="EFG04492.2"/>
    </source>
</evidence>
<feature type="compositionally biased region" description="Basic and acidic residues" evidence="11">
    <location>
        <begin position="2782"/>
        <end position="2797"/>
    </location>
</feature>
<dbReference type="InterPro" id="IPR013968">
    <property type="entry name" value="PKS_KR"/>
</dbReference>
<dbReference type="InterPro" id="IPR020806">
    <property type="entry name" value="PKS_PP-bd"/>
</dbReference>
<evidence type="ECO:0000256" key="9">
    <source>
        <dbReference type="ARBA" id="ARBA00029443"/>
    </source>
</evidence>
<comment type="pathway">
    <text evidence="2">Antibiotic biosynthesis.</text>
</comment>
<dbReference type="Gene3D" id="3.30.300.30">
    <property type="match status" value="1"/>
</dbReference>
<dbReference type="InterPro" id="IPR057326">
    <property type="entry name" value="KR_dom"/>
</dbReference>
<dbReference type="InterPro" id="IPR001227">
    <property type="entry name" value="Ac_transferase_dom_sf"/>
</dbReference>
<feature type="region of interest" description="N-terminal hotdog fold" evidence="10">
    <location>
        <begin position="2629"/>
        <end position="2775"/>
    </location>
</feature>
<dbReference type="InterPro" id="IPR006162">
    <property type="entry name" value="Ppantetheine_attach_site"/>
</dbReference>
<feature type="region of interest" description="Disordered" evidence="11">
    <location>
        <begin position="225"/>
        <end position="247"/>
    </location>
</feature>
<dbReference type="Pfam" id="PF08240">
    <property type="entry name" value="ADH_N"/>
    <property type="match status" value="1"/>
</dbReference>
<dbReference type="SMART" id="SM00823">
    <property type="entry name" value="PKS_PP"/>
    <property type="match status" value="2"/>
</dbReference>
<dbReference type="InterPro" id="IPR001242">
    <property type="entry name" value="Condensation_dom"/>
</dbReference>
<keyword evidence="6" id="KW-0677">Repeat</keyword>
<dbReference type="CDD" id="cd00833">
    <property type="entry name" value="PKS"/>
    <property type="match status" value="1"/>
</dbReference>
<dbReference type="InterPro" id="IPR050091">
    <property type="entry name" value="PKS_NRPS_Biosynth_Enz"/>
</dbReference>
<dbReference type="Pfam" id="PF00550">
    <property type="entry name" value="PP-binding"/>
    <property type="match status" value="2"/>
</dbReference>
<evidence type="ECO:0000256" key="7">
    <source>
        <dbReference type="ARBA" id="ARBA00023194"/>
    </source>
</evidence>
<dbReference type="PROSITE" id="PS52004">
    <property type="entry name" value="KS3_2"/>
    <property type="match status" value="1"/>
</dbReference>
<dbReference type="Pfam" id="PF00109">
    <property type="entry name" value="ketoacyl-synt"/>
    <property type="match status" value="1"/>
</dbReference>
<dbReference type="Gene3D" id="3.30.559.10">
    <property type="entry name" value="Chloramphenicol acetyltransferase-like domain"/>
    <property type="match status" value="1"/>
</dbReference>
<accession>D5SKP9</accession>